<proteinExistence type="predicted"/>
<dbReference type="Gene3D" id="3.40.50.1000">
    <property type="entry name" value="HAD superfamily/HAD-like"/>
    <property type="match status" value="1"/>
</dbReference>
<dbReference type="Proteomes" id="UP000185639">
    <property type="component" value="Unassembled WGS sequence"/>
</dbReference>
<dbReference type="InterPro" id="IPR023214">
    <property type="entry name" value="HAD_sf"/>
</dbReference>
<dbReference type="AlphaFoldDB" id="A0A1N7L8U2"/>
<dbReference type="InterPro" id="IPR041492">
    <property type="entry name" value="HAD_2"/>
</dbReference>
<dbReference type="OrthoDB" id="9782449at2"/>
<dbReference type="GO" id="GO:0008967">
    <property type="term" value="F:phosphoglycolate phosphatase activity"/>
    <property type="evidence" value="ECO:0007669"/>
    <property type="project" value="TreeGrafter"/>
</dbReference>
<dbReference type="InterPro" id="IPR050155">
    <property type="entry name" value="HAD-like_hydrolase_sf"/>
</dbReference>
<dbReference type="InterPro" id="IPR023198">
    <property type="entry name" value="PGP-like_dom2"/>
</dbReference>
<dbReference type="NCBIfam" id="TIGR01509">
    <property type="entry name" value="HAD-SF-IA-v3"/>
    <property type="match status" value="1"/>
</dbReference>
<name>A0A1N7L8U2_9GAMM</name>
<dbReference type="PANTHER" id="PTHR43434:SF24">
    <property type="entry name" value="HYDROLASE-RELATED"/>
    <property type="match status" value="1"/>
</dbReference>
<reference evidence="2" key="1">
    <citation type="submission" date="2017-01" db="EMBL/GenBank/DDBJ databases">
        <authorList>
            <person name="Varghese N."/>
            <person name="Submissions S."/>
        </authorList>
    </citation>
    <scope>NUCLEOTIDE SEQUENCE [LARGE SCALE GENOMIC DNA]</scope>
    <source>
        <strain evidence="2">DSM 24913</strain>
    </source>
</reference>
<keyword evidence="2" id="KW-1185">Reference proteome</keyword>
<dbReference type="RefSeq" id="WP_076514846.1">
    <property type="nucleotide sequence ID" value="NZ_FTOH01000003.1"/>
</dbReference>
<sequence>MKYQLIIFDWDGTLADSTGRIVDSMRRAGQELGLPDVPDADIQNIIGLGLPEAIKTVWPDVLPDQMEPMREAYARYFVYDSQIAMNLFNGAESLLDELSASGRKIAVATGKSRKGLDRILKDLSLSGVFDTTRCADETRSKPHPLMLSEILEELGVSADSALMVGDTTYDLEMAAAIGMDSVGMSRGAHDEQRLRACGPRVICHSINELSDWIGING</sequence>
<dbReference type="GO" id="GO:0006281">
    <property type="term" value="P:DNA repair"/>
    <property type="evidence" value="ECO:0007669"/>
    <property type="project" value="TreeGrafter"/>
</dbReference>
<dbReference type="SFLD" id="SFLDG01135">
    <property type="entry name" value="C1.5.6:_HAD__Beta-PGM__Phospha"/>
    <property type="match status" value="1"/>
</dbReference>
<evidence type="ECO:0000313" key="2">
    <source>
        <dbReference type="Proteomes" id="UP000185639"/>
    </source>
</evidence>
<dbReference type="NCBIfam" id="TIGR01549">
    <property type="entry name" value="HAD-SF-IA-v1"/>
    <property type="match status" value="1"/>
</dbReference>
<organism evidence="1 2">
    <name type="scientific">Thalassolituus maritimus</name>
    <dbReference type="NCBI Taxonomy" id="484498"/>
    <lineage>
        <taxon>Bacteria</taxon>
        <taxon>Pseudomonadati</taxon>
        <taxon>Pseudomonadota</taxon>
        <taxon>Gammaproteobacteria</taxon>
        <taxon>Oceanospirillales</taxon>
        <taxon>Oceanospirillaceae</taxon>
        <taxon>Thalassolituus</taxon>
    </lineage>
</organism>
<dbReference type="Pfam" id="PF13419">
    <property type="entry name" value="HAD_2"/>
    <property type="match status" value="1"/>
</dbReference>
<dbReference type="Gene3D" id="1.10.150.240">
    <property type="entry name" value="Putative phosphatase, domain 2"/>
    <property type="match status" value="1"/>
</dbReference>
<dbReference type="InterPro" id="IPR006439">
    <property type="entry name" value="HAD-SF_hydro_IA"/>
</dbReference>
<evidence type="ECO:0000313" key="1">
    <source>
        <dbReference type="EMBL" id="SIS70254.1"/>
    </source>
</evidence>
<dbReference type="EMBL" id="FTOH01000003">
    <property type="protein sequence ID" value="SIS70254.1"/>
    <property type="molecule type" value="Genomic_DNA"/>
</dbReference>
<dbReference type="SFLD" id="SFLDG01129">
    <property type="entry name" value="C1.5:_HAD__Beta-PGM__Phosphata"/>
    <property type="match status" value="1"/>
</dbReference>
<gene>
    <name evidence="1" type="ORF">SAMN05421686_103354</name>
</gene>
<dbReference type="STRING" id="484498.SAMN05421686_103354"/>
<protein>
    <submittedName>
        <fullName evidence="1">Phosphoglycolate phosphatase</fullName>
    </submittedName>
</protein>
<dbReference type="SUPFAM" id="SSF56784">
    <property type="entry name" value="HAD-like"/>
    <property type="match status" value="1"/>
</dbReference>
<dbReference type="PANTHER" id="PTHR43434">
    <property type="entry name" value="PHOSPHOGLYCOLATE PHOSPHATASE"/>
    <property type="match status" value="1"/>
</dbReference>
<dbReference type="InterPro" id="IPR036412">
    <property type="entry name" value="HAD-like_sf"/>
</dbReference>
<accession>A0A1N7L8U2</accession>
<dbReference type="GO" id="GO:0005829">
    <property type="term" value="C:cytosol"/>
    <property type="evidence" value="ECO:0007669"/>
    <property type="project" value="TreeGrafter"/>
</dbReference>
<dbReference type="SFLD" id="SFLDS00003">
    <property type="entry name" value="Haloacid_Dehalogenase"/>
    <property type="match status" value="1"/>
</dbReference>